<geneLocation type="plasmid" evidence="3">
    <name>3</name>
</geneLocation>
<name>W0JUX6_9EURY</name>
<evidence type="ECO:0000313" key="3">
    <source>
        <dbReference type="Proteomes" id="UP000019024"/>
    </source>
</evidence>
<dbReference type="OrthoDB" id="206473at2157"/>
<keyword evidence="3" id="KW-1185">Reference proteome</keyword>
<feature type="transmembrane region" description="Helical" evidence="1">
    <location>
        <begin position="186"/>
        <end position="209"/>
    </location>
</feature>
<dbReference type="AlphaFoldDB" id="W0JUX6"/>
<keyword evidence="1" id="KW-1133">Transmembrane helix</keyword>
<feature type="transmembrane region" description="Helical" evidence="1">
    <location>
        <begin position="72"/>
        <end position="90"/>
    </location>
</feature>
<feature type="transmembrane region" description="Helical" evidence="1">
    <location>
        <begin position="124"/>
        <end position="143"/>
    </location>
</feature>
<accession>W0JUX6</accession>
<evidence type="ECO:0000313" key="2">
    <source>
        <dbReference type="EMBL" id="AHG02376.1"/>
    </source>
</evidence>
<keyword evidence="1" id="KW-0472">Membrane</keyword>
<keyword evidence="1" id="KW-0812">Transmembrane</keyword>
<evidence type="ECO:0000256" key="1">
    <source>
        <dbReference type="SAM" id="Phobius"/>
    </source>
</evidence>
<feature type="transmembrane region" description="Helical" evidence="1">
    <location>
        <begin position="216"/>
        <end position="236"/>
    </location>
</feature>
<dbReference type="KEGG" id="hlr:HALLA_20955"/>
<organism evidence="2 3">
    <name type="scientific">Halostagnicola larsenii XH-48</name>
    <dbReference type="NCBI Taxonomy" id="797299"/>
    <lineage>
        <taxon>Archaea</taxon>
        <taxon>Methanobacteriati</taxon>
        <taxon>Methanobacteriota</taxon>
        <taxon>Stenosarchaea group</taxon>
        <taxon>Halobacteria</taxon>
        <taxon>Halobacteriales</taxon>
        <taxon>Natrialbaceae</taxon>
        <taxon>Halostagnicola</taxon>
    </lineage>
</organism>
<dbReference type="GeneID" id="25147703"/>
<keyword evidence="2" id="KW-0614">Plasmid</keyword>
<feature type="transmembrane region" description="Helical" evidence="1">
    <location>
        <begin position="96"/>
        <end position="117"/>
    </location>
</feature>
<dbReference type="EMBL" id="CP007059">
    <property type="protein sequence ID" value="AHG02376.1"/>
    <property type="molecule type" value="Genomic_DNA"/>
</dbReference>
<feature type="transmembrane region" description="Helical" evidence="1">
    <location>
        <begin position="42"/>
        <end position="60"/>
    </location>
</feature>
<sequence length="244" mass="24250">MNGQSLPDRLASQQPPTLSGVLALAMGISACVVGSAGSLQTAPLALETIGLVLLSIGVVASRRGRQFVGRSLSVAGLAVAMSTFVAALAFGLPTVLLIAFLSCGVGLVALAIGVYFLSGTAARTAVLTGLSLVLAGVLANAVIAEPTVWRSATAVTLVVLTWDVSERAIGLGNEVGTAANTASVELVGAATSALVGFVGIGTAIVAARIPITVSSVFGLALLLVSAVAFLLALSHVPSPSNRQH</sequence>
<dbReference type="Pfam" id="PF24363">
    <property type="entry name" value="DUF7519"/>
    <property type="match status" value="1"/>
</dbReference>
<dbReference type="HOGENOM" id="CLU_1136027_0_0_2"/>
<reference evidence="2 3" key="1">
    <citation type="submission" date="2014-01" db="EMBL/GenBank/DDBJ databases">
        <authorList>
            <consortium name="DOE Joint Genome Institute"/>
            <person name="Anderson I."/>
            <person name="Huntemann M."/>
            <person name="Han J."/>
            <person name="Chen A."/>
            <person name="Kyrpides N."/>
            <person name="Mavromatis K."/>
            <person name="Markowitz V."/>
            <person name="Palaniappan K."/>
            <person name="Ivanova N."/>
            <person name="Schaumberg A."/>
            <person name="Pati A."/>
            <person name="Liolios K."/>
            <person name="Nordberg H.P."/>
            <person name="Cantor M.N."/>
            <person name="Hua S.X."/>
            <person name="Woyke T."/>
        </authorList>
    </citation>
    <scope>NUCLEOTIDE SEQUENCE [LARGE SCALE GENOMIC DNA]</scope>
    <source>
        <strain evidence="2 3">XH-48</strain>
        <plasmid evidence="3">3</plasmid>
    </source>
</reference>
<feature type="transmembrane region" description="Helical" evidence="1">
    <location>
        <begin position="18"/>
        <end position="36"/>
    </location>
</feature>
<dbReference type="RefSeq" id="WP_049955169.1">
    <property type="nucleotide sequence ID" value="NZ_CP007059.1"/>
</dbReference>
<dbReference type="InterPro" id="IPR055941">
    <property type="entry name" value="DUF7519"/>
</dbReference>
<protein>
    <submittedName>
        <fullName evidence="2">Uncharacterized protein</fullName>
    </submittedName>
</protein>
<dbReference type="Proteomes" id="UP000019024">
    <property type="component" value="Plasmid unnamed4"/>
</dbReference>
<proteinExistence type="predicted"/>
<gene>
    <name evidence="2" type="ORF">HALLA_20955</name>
</gene>